<keyword evidence="3 5" id="KW-0378">Hydrolase</keyword>
<name>A0A433WDB7_9BACT</name>
<evidence type="ECO:0000256" key="1">
    <source>
        <dbReference type="ARBA" id="ARBA00011073"/>
    </source>
</evidence>
<proteinExistence type="inferred from homology"/>
<evidence type="ECO:0000313" key="7">
    <source>
        <dbReference type="EMBL" id="NSL85921.1"/>
    </source>
</evidence>
<feature type="domain" description="Peptidase S8/S53" evidence="6">
    <location>
        <begin position="168"/>
        <end position="432"/>
    </location>
</feature>
<keyword evidence="2 5" id="KW-0645">Protease</keyword>
<dbReference type="GO" id="GO:0004252">
    <property type="term" value="F:serine-type endopeptidase activity"/>
    <property type="evidence" value="ECO:0007669"/>
    <property type="project" value="UniProtKB-UniRule"/>
</dbReference>
<evidence type="ECO:0000313" key="8">
    <source>
        <dbReference type="Proteomes" id="UP000281028"/>
    </source>
</evidence>
<feature type="active site" description="Charge relay system" evidence="5">
    <location>
        <position position="232"/>
    </location>
</feature>
<feature type="active site" description="Charge relay system" evidence="5">
    <location>
        <position position="419"/>
    </location>
</feature>
<dbReference type="EMBL" id="RIAR02000001">
    <property type="protein sequence ID" value="NSL85921.1"/>
    <property type="molecule type" value="Genomic_DNA"/>
</dbReference>
<feature type="active site" description="Charge relay system" evidence="5">
    <location>
        <position position="175"/>
    </location>
</feature>
<dbReference type="PANTHER" id="PTHR43806">
    <property type="entry name" value="PEPTIDASE S8"/>
    <property type="match status" value="1"/>
</dbReference>
<dbReference type="Pfam" id="PF00082">
    <property type="entry name" value="Peptidase_S8"/>
    <property type="match status" value="1"/>
</dbReference>
<dbReference type="PROSITE" id="PS51892">
    <property type="entry name" value="SUBTILASE"/>
    <property type="match status" value="1"/>
</dbReference>
<dbReference type="SUPFAM" id="SSF52743">
    <property type="entry name" value="Subtilisin-like"/>
    <property type="match status" value="1"/>
</dbReference>
<evidence type="ECO:0000259" key="6">
    <source>
        <dbReference type="Pfam" id="PF00082"/>
    </source>
</evidence>
<gene>
    <name evidence="7" type="ORF">ECE50_003700</name>
</gene>
<dbReference type="InterPro" id="IPR036852">
    <property type="entry name" value="Peptidase_S8/S53_dom_sf"/>
</dbReference>
<accession>A0A433WDB7</accession>
<dbReference type="OrthoDB" id="1489285at2"/>
<evidence type="ECO:0000256" key="5">
    <source>
        <dbReference type="PROSITE-ProRule" id="PRU01240"/>
    </source>
</evidence>
<protein>
    <submittedName>
        <fullName evidence="7">S8 family serine peptidase</fullName>
    </submittedName>
</protein>
<dbReference type="GO" id="GO:0006508">
    <property type="term" value="P:proteolysis"/>
    <property type="evidence" value="ECO:0007669"/>
    <property type="project" value="UniProtKB-KW"/>
</dbReference>
<organism evidence="7 8">
    <name type="scientific">Chitinophaga solisilvae</name>
    <dbReference type="NCBI Taxonomy" id="1233460"/>
    <lineage>
        <taxon>Bacteria</taxon>
        <taxon>Pseudomonadati</taxon>
        <taxon>Bacteroidota</taxon>
        <taxon>Chitinophagia</taxon>
        <taxon>Chitinophagales</taxon>
        <taxon>Chitinophagaceae</taxon>
        <taxon>Chitinophaga</taxon>
    </lineage>
</organism>
<dbReference type="PANTHER" id="PTHR43806:SF11">
    <property type="entry name" value="CEREVISIN-RELATED"/>
    <property type="match status" value="1"/>
</dbReference>
<sequence length="477" mass="52450">MKKPLLLLLILCIIIIIILCIRHCHCNPGPVTGNRTDSPSRAPQRIPDQLVVFYKHAPSPQDLTDLKKKIKDAGIDTLHIEVQRCENCTDTLMELWKTPHIETFVHAETVKGGASTGGGTHSVGEDDLGYYLPNYVINTPPEIIPKEPYRSRGQKFRTDTIYSHTADTVRVAILDTGIDPNLFFSYPQYFWVNKTEQANGADEDSNCLKDDLKGWNFANGNNDITDDSRDGHGTRVALFIINEFQRNNTNALQLLILKTHNKNSEGDMFNIMCAMSYAASKKAKIINASWGFYSQYYFVSPYEPIDAIITRIMASKGILVVTAAGNRIAAADDSALHAGIAPADLRNLDRHRFYPACFGGKPNNVLVVTSANDTMVSPSQNYSTTYTDLAVMADTLDEGSLKFKIPLVAGPPEYIAGSSYATAIATGKIAALFPMSSWPAPPSSPKKADVLSKLGTTVGNKTTLEHQVNGGKFIRHH</sequence>
<evidence type="ECO:0000256" key="3">
    <source>
        <dbReference type="ARBA" id="ARBA00022801"/>
    </source>
</evidence>
<dbReference type="Gene3D" id="3.40.50.200">
    <property type="entry name" value="Peptidase S8/S53 domain"/>
    <property type="match status" value="1"/>
</dbReference>
<dbReference type="Proteomes" id="UP000281028">
    <property type="component" value="Unassembled WGS sequence"/>
</dbReference>
<reference evidence="7" key="1">
    <citation type="submission" date="2020-05" db="EMBL/GenBank/DDBJ databases">
        <title>Chitinophaga laudate sp. nov., isolated from a tropical peat swamp.</title>
        <authorList>
            <person name="Goh C.B.S."/>
            <person name="Lee M.S."/>
            <person name="Parimannan S."/>
            <person name="Pasbakhsh P."/>
            <person name="Yule C.M."/>
            <person name="Rajandas H."/>
            <person name="Loke S."/>
            <person name="Croft L."/>
            <person name="Tan J.B.L."/>
        </authorList>
    </citation>
    <scope>NUCLEOTIDE SEQUENCE</scope>
    <source>
        <strain evidence="7">Mgbs1</strain>
    </source>
</reference>
<dbReference type="InterPro" id="IPR000209">
    <property type="entry name" value="Peptidase_S8/S53_dom"/>
</dbReference>
<evidence type="ECO:0000256" key="4">
    <source>
        <dbReference type="ARBA" id="ARBA00022825"/>
    </source>
</evidence>
<dbReference type="AlphaFoldDB" id="A0A433WDB7"/>
<keyword evidence="4 5" id="KW-0720">Serine protease</keyword>
<keyword evidence="8" id="KW-1185">Reference proteome</keyword>
<comment type="caution">
    <text evidence="7">The sequence shown here is derived from an EMBL/GenBank/DDBJ whole genome shotgun (WGS) entry which is preliminary data.</text>
</comment>
<comment type="similarity">
    <text evidence="1 5">Belongs to the peptidase S8 family.</text>
</comment>
<evidence type="ECO:0000256" key="2">
    <source>
        <dbReference type="ARBA" id="ARBA00022670"/>
    </source>
</evidence>
<dbReference type="InterPro" id="IPR050131">
    <property type="entry name" value="Peptidase_S8_subtilisin-like"/>
</dbReference>